<keyword evidence="1" id="KW-0496">Mitochondrion</keyword>
<proteinExistence type="predicted"/>
<gene>
    <name evidence="1" type="ORF">AEK19_MT2079</name>
</gene>
<sequence>MSASLVDRETSYFAISLLFESFLSSIPLFLDSKGPSLVLSSRILSSCFRGPNATPYSTFFQKERGLFHSAFG</sequence>
<accession>A0A1Y0B4B7</accession>
<geneLocation type="mitochondrion" evidence="1"/>
<dbReference type="EMBL" id="KY774314">
    <property type="protein sequence ID" value="ART32234.1"/>
    <property type="molecule type" value="Genomic_DNA"/>
</dbReference>
<reference evidence="1" key="1">
    <citation type="submission" date="2017-03" db="EMBL/GenBank/DDBJ databases">
        <title>The mitochondrial genome of the carnivorous plant Utricularia reniformis (Lentibulariaceae): structure, comparative analysis and evolutionary landmarks.</title>
        <authorList>
            <person name="Silva S.R."/>
            <person name="Alvarenga D.O."/>
            <person name="Michael T.P."/>
            <person name="Miranda V.F.O."/>
            <person name="Varani A.M."/>
        </authorList>
    </citation>
    <scope>NUCLEOTIDE SEQUENCE</scope>
</reference>
<name>A0A1Y0B4B7_9LAMI</name>
<evidence type="ECO:0000313" key="1">
    <source>
        <dbReference type="EMBL" id="ART32234.1"/>
    </source>
</evidence>
<dbReference type="AlphaFoldDB" id="A0A1Y0B4B7"/>
<protein>
    <submittedName>
        <fullName evidence="1">Uncharacterized protein</fullName>
    </submittedName>
</protein>
<organism evidence="1">
    <name type="scientific">Utricularia reniformis</name>
    <dbReference type="NCBI Taxonomy" id="192314"/>
    <lineage>
        <taxon>Eukaryota</taxon>
        <taxon>Viridiplantae</taxon>
        <taxon>Streptophyta</taxon>
        <taxon>Embryophyta</taxon>
        <taxon>Tracheophyta</taxon>
        <taxon>Spermatophyta</taxon>
        <taxon>Magnoliopsida</taxon>
        <taxon>eudicotyledons</taxon>
        <taxon>Gunneridae</taxon>
        <taxon>Pentapetalae</taxon>
        <taxon>asterids</taxon>
        <taxon>lamiids</taxon>
        <taxon>Lamiales</taxon>
        <taxon>Lentibulariaceae</taxon>
        <taxon>Utricularia</taxon>
    </lineage>
</organism>